<dbReference type="InterPro" id="IPR008928">
    <property type="entry name" value="6-hairpin_glycosidase_sf"/>
</dbReference>
<dbReference type="PANTHER" id="PTHR31084:SF0">
    <property type="entry name" value="ALPHA-L-FUCOSIDASE 2"/>
    <property type="match status" value="1"/>
</dbReference>
<dbReference type="Gene3D" id="2.70.98.50">
    <property type="entry name" value="putative glycoside hydrolase family protein from bacillus halodurans"/>
    <property type="match status" value="1"/>
</dbReference>
<dbReference type="GO" id="GO:0005975">
    <property type="term" value="P:carbohydrate metabolic process"/>
    <property type="evidence" value="ECO:0007669"/>
    <property type="project" value="InterPro"/>
</dbReference>
<evidence type="ECO:0000259" key="1">
    <source>
        <dbReference type="Pfam" id="PF14498"/>
    </source>
</evidence>
<protein>
    <submittedName>
        <fullName evidence="4">Glycoside hydrolase family 95 protein</fullName>
    </submittedName>
</protein>
<evidence type="ECO:0000313" key="4">
    <source>
        <dbReference type="EMBL" id="WNR46203.1"/>
    </source>
</evidence>
<dbReference type="Pfam" id="PF22124">
    <property type="entry name" value="Glyco_hydro_95_cat"/>
    <property type="match status" value="1"/>
</dbReference>
<dbReference type="Proteomes" id="UP001304650">
    <property type="component" value="Chromosome"/>
</dbReference>
<organism evidence="4 5">
    <name type="scientific">Paenibacillus roseopurpureus</name>
    <dbReference type="NCBI Taxonomy" id="2918901"/>
    <lineage>
        <taxon>Bacteria</taxon>
        <taxon>Bacillati</taxon>
        <taxon>Bacillota</taxon>
        <taxon>Bacilli</taxon>
        <taxon>Bacillales</taxon>
        <taxon>Paenibacillaceae</taxon>
        <taxon>Paenibacillus</taxon>
    </lineage>
</organism>
<keyword evidence="5" id="KW-1185">Reference proteome</keyword>
<evidence type="ECO:0000259" key="3">
    <source>
        <dbReference type="Pfam" id="PF22124"/>
    </source>
</evidence>
<dbReference type="InterPro" id="IPR027414">
    <property type="entry name" value="GH95_N_dom"/>
</dbReference>
<reference evidence="4" key="1">
    <citation type="submission" date="2022-02" db="EMBL/GenBank/DDBJ databases">
        <title>Paenibacillus sp. MBLB1832 Whole Genome Shotgun Sequencing.</title>
        <authorList>
            <person name="Hwang C.Y."/>
            <person name="Cho E.-S."/>
            <person name="Seo M.-J."/>
        </authorList>
    </citation>
    <scope>NUCLEOTIDE SEQUENCE</scope>
    <source>
        <strain evidence="4">MBLB1832</strain>
    </source>
</reference>
<sequence length="788" mass="88389">MKLSYNNPAKAWTEALPIGNSRLGAMVFGGVENEQLQLNEETLWSGAPKNENNPNALSILPRVRELLKEGEFVEADRLSKQMMGPYTQSYLPLGHLCLQMDHGKIHKDYNRCLDLQEGVAGVTYRIGNVTYTREMFISHPDQVLVVSLRASEPGMLNLHAHLNSPLRFRTAVEESSLLLKGYAPEHVDPSYYETSHPIVYGDPKTTKAMTFEVRLAAQLEGGTCVVDADGMHIREAIAVTLFVSAATSYSPTQDRIDPGAKAREVLASAMQHSYVDLRERHVADYQRLYNRVELQLGDIETTSANESLPTDQRIVSLGAKDAGLVQLLFQYGRYLMITSSRPGSLPANLQGIWNQETRPPWSSNWTLNINAQMNYWPVEVSNLAECHEPLFDLIERLSHNGQDTARIHYGANGWTAHHNTDIWAQTAPVGNYGHGDPVWALWPLGGVWLSQHLWEHYAFGLDQNFLRERAYPIMKGAALFALDWLIEDEQGTLVTSPSTSPEHKFIVDGAKVGVSIASTMDMALIWDLFSNCIEASTLLELDEDFRGQLVEARARLFPMQIGQYGQLQEWSQDFEDEDIHHRHVSHLFGVYPGRQLTAKGTPELFDAARQSLERRGDGGTGWSLGWKISLWARFGDGNRALGLITNLLKLVDNEQENYHVGGVYANLFDAHPPFQIDGNFAVTAGIVEMLMQSYQGYIELLPALPNAWPSGSVKGLRARGGFEVNLRWENREMVEAEIVSKQGGLCRLYASKPLRVVDANGNEVPCVSEQDIMQFQTVKNMTYRITYQ</sequence>
<dbReference type="InterPro" id="IPR049053">
    <property type="entry name" value="AFCA-like_C"/>
</dbReference>
<dbReference type="Pfam" id="PF21307">
    <property type="entry name" value="Glyco_hydro_95_C"/>
    <property type="match status" value="1"/>
</dbReference>
<evidence type="ECO:0000259" key="2">
    <source>
        <dbReference type="Pfam" id="PF21307"/>
    </source>
</evidence>
<dbReference type="Gene3D" id="2.60.40.1180">
    <property type="entry name" value="Golgi alpha-mannosidase II"/>
    <property type="match status" value="1"/>
</dbReference>
<dbReference type="SUPFAM" id="SSF48208">
    <property type="entry name" value="Six-hairpin glycosidases"/>
    <property type="match status" value="1"/>
</dbReference>
<feature type="domain" description="Glycosyl hydrolase family 95 N-terminal" evidence="1">
    <location>
        <begin position="3"/>
        <end position="251"/>
    </location>
</feature>
<accession>A0AA96RKC5</accession>
<dbReference type="EMBL" id="CP130319">
    <property type="protein sequence ID" value="WNR46203.1"/>
    <property type="molecule type" value="Genomic_DNA"/>
</dbReference>
<feature type="domain" description="Alpha fucosidase A-like C-terminal" evidence="2">
    <location>
        <begin position="692"/>
        <end position="785"/>
    </location>
</feature>
<dbReference type="Pfam" id="PF14498">
    <property type="entry name" value="Glyco_hyd_65N_2"/>
    <property type="match status" value="1"/>
</dbReference>
<dbReference type="InterPro" id="IPR013780">
    <property type="entry name" value="Glyco_hydro_b"/>
</dbReference>
<dbReference type="RefSeq" id="WP_314803698.1">
    <property type="nucleotide sequence ID" value="NZ_CP130319.1"/>
</dbReference>
<dbReference type="PIRSF" id="PIRSF007663">
    <property type="entry name" value="UCP007663"/>
    <property type="match status" value="1"/>
</dbReference>
<dbReference type="PANTHER" id="PTHR31084">
    <property type="entry name" value="ALPHA-L-FUCOSIDASE 2"/>
    <property type="match status" value="1"/>
</dbReference>
<dbReference type="InterPro" id="IPR016518">
    <property type="entry name" value="Alpha-L-fucosidase"/>
</dbReference>
<dbReference type="GO" id="GO:0004560">
    <property type="term" value="F:alpha-L-fucosidase activity"/>
    <property type="evidence" value="ECO:0007669"/>
    <property type="project" value="InterPro"/>
</dbReference>
<feature type="domain" description="Glycosyl hydrolase family 95 catalytic" evidence="3">
    <location>
        <begin position="273"/>
        <end position="690"/>
    </location>
</feature>
<keyword evidence="4" id="KW-0378">Hydrolase</keyword>
<dbReference type="FunFam" id="1.50.10.10:FF:000028">
    <property type="entry name" value="Alpha-L-fucosidase 2"/>
    <property type="match status" value="1"/>
</dbReference>
<dbReference type="InterPro" id="IPR054363">
    <property type="entry name" value="GH95_cat"/>
</dbReference>
<dbReference type="AlphaFoldDB" id="A0AA96RKC5"/>
<proteinExistence type="predicted"/>
<gene>
    <name evidence="4" type="ORF">MJB10_08960</name>
</gene>
<dbReference type="KEGG" id="proo:MJB10_08960"/>
<name>A0AA96RKC5_9BACL</name>
<evidence type="ECO:0000313" key="5">
    <source>
        <dbReference type="Proteomes" id="UP001304650"/>
    </source>
</evidence>